<dbReference type="InterPro" id="IPR002864">
    <property type="entry name" value="Acyl-ACP_thioesterase_NHD"/>
</dbReference>
<dbReference type="OrthoDB" id="618395at2759"/>
<proteinExistence type="inferred from homology"/>
<dbReference type="Gene3D" id="3.10.129.10">
    <property type="entry name" value="Hotdog Thioesterase"/>
    <property type="match status" value="1"/>
</dbReference>
<dbReference type="InterPro" id="IPR049427">
    <property type="entry name" value="Acyl-ACP_TE_C"/>
</dbReference>
<keyword evidence="3 11" id="KW-0444">Lipid biosynthesis</keyword>
<keyword evidence="7 11" id="KW-0276">Fatty acid metabolism</keyword>
<dbReference type="PANTHER" id="PTHR31727">
    <property type="entry name" value="OLEOYL-ACYL CARRIER PROTEIN THIOESTERASE 1, CHLOROPLASTIC"/>
    <property type="match status" value="1"/>
</dbReference>
<dbReference type="InterPro" id="IPR029069">
    <property type="entry name" value="HotDog_dom_sf"/>
</dbReference>
<evidence type="ECO:0000256" key="5">
    <source>
        <dbReference type="ARBA" id="ARBA00022640"/>
    </source>
</evidence>
<evidence type="ECO:0000256" key="9">
    <source>
        <dbReference type="ARBA" id="ARBA00023098"/>
    </source>
</evidence>
<evidence type="ECO:0000256" key="6">
    <source>
        <dbReference type="ARBA" id="ARBA00022801"/>
    </source>
</evidence>
<dbReference type="FunFam" id="3.10.129.10:FF:000014">
    <property type="entry name" value="Acyl-[acyl-carrier-protein] hydrolase"/>
    <property type="match status" value="1"/>
</dbReference>
<evidence type="ECO:0000259" key="12">
    <source>
        <dbReference type="Pfam" id="PF01643"/>
    </source>
</evidence>
<gene>
    <name evidence="14" type="ORF">Acr_13g0007910</name>
</gene>
<evidence type="ECO:0000313" key="15">
    <source>
        <dbReference type="Proteomes" id="UP000585474"/>
    </source>
</evidence>
<dbReference type="GO" id="GO:0000036">
    <property type="term" value="F:acyl carrier activity"/>
    <property type="evidence" value="ECO:0007669"/>
    <property type="project" value="TreeGrafter"/>
</dbReference>
<evidence type="ECO:0000256" key="1">
    <source>
        <dbReference type="ARBA" id="ARBA00004229"/>
    </source>
</evidence>
<evidence type="ECO:0000259" key="13">
    <source>
        <dbReference type="Pfam" id="PF20791"/>
    </source>
</evidence>
<comment type="similarity">
    <text evidence="2 11">Belongs to the acyl-ACP thioesterase family.</text>
</comment>
<dbReference type="SUPFAM" id="SSF54637">
    <property type="entry name" value="Thioesterase/thiol ester dehydrase-isomerase"/>
    <property type="match status" value="2"/>
</dbReference>
<dbReference type="Pfam" id="PF01643">
    <property type="entry name" value="Acyl-ACP_TE"/>
    <property type="match status" value="1"/>
</dbReference>
<evidence type="ECO:0000256" key="7">
    <source>
        <dbReference type="ARBA" id="ARBA00022832"/>
    </source>
</evidence>
<dbReference type="GO" id="GO:0009507">
    <property type="term" value="C:chloroplast"/>
    <property type="evidence" value="ECO:0007669"/>
    <property type="project" value="UniProtKB-SubCell"/>
</dbReference>
<evidence type="ECO:0000313" key="14">
    <source>
        <dbReference type="EMBL" id="GFY99390.1"/>
    </source>
</evidence>
<dbReference type="GO" id="GO:0016297">
    <property type="term" value="F:fatty acyl-[ACP] hydrolase activity"/>
    <property type="evidence" value="ECO:0007669"/>
    <property type="project" value="InterPro"/>
</dbReference>
<keyword evidence="6 11" id="KW-0378">Hydrolase</keyword>
<evidence type="ECO:0000256" key="3">
    <source>
        <dbReference type="ARBA" id="ARBA00022516"/>
    </source>
</evidence>
<protein>
    <recommendedName>
        <fullName evidence="11">Acyl-[acyl-carrier-protein] hydrolase</fullName>
        <ecNumber evidence="11">3.1.2.-</ecNumber>
    </recommendedName>
</protein>
<keyword evidence="4 11" id="KW-0150">Chloroplast</keyword>
<dbReference type="EMBL" id="BJWL01000013">
    <property type="protein sequence ID" value="GFY99390.1"/>
    <property type="molecule type" value="Genomic_DNA"/>
</dbReference>
<keyword evidence="9 11" id="KW-0443">Lipid metabolism</keyword>
<evidence type="ECO:0000256" key="4">
    <source>
        <dbReference type="ARBA" id="ARBA00022528"/>
    </source>
</evidence>
<feature type="domain" description="Acyl-ACP thioesterase N-terminal hotdog" evidence="12">
    <location>
        <begin position="145"/>
        <end position="252"/>
    </location>
</feature>
<sequence>MLKAPSSPSSSYNAAIADNVQTLKSRGQFLGASLRPAVAIRRRNTAVLCASSSSSSSPSPCVRAQVLEKNGSVLEKSVADRLGSLTEDGLSFKEKFIVRCYEVGINKTATVETIANLLQNPDIYTYELGMTTGFQEYEPRTSWMEQEVGCNHAQSVGFSTDGFATTPSMRKLRLIWVTARMHIEIYKYPAWSDVVEIETWCQSEGRIWTRRDWIIKDCATGEVIGRATSKWVMMNQDTRRLEKVRDDVREEYMIYFPKEPRLAFPEENNGSSKKISKLEDPAQFSRLGLVPRRADLDMNQHVNNVTYIGWVLESLPQKIIDTHELQTITLDYRRECQHDDVVDSLTSPEPFEEATVAGLNGSNGSAAAAPAKGKEGYCQFLHLLRLSADGLEINRGRTKWRKKPAR</sequence>
<comment type="subcellular location">
    <subcellularLocation>
        <location evidence="1 11">Plastid</location>
        <location evidence="1 11">Chloroplast</location>
    </subcellularLocation>
</comment>
<reference evidence="14 15" key="1">
    <citation type="submission" date="2019-07" db="EMBL/GenBank/DDBJ databases">
        <title>De Novo Assembly of kiwifruit Actinidia rufa.</title>
        <authorList>
            <person name="Sugita-Konishi S."/>
            <person name="Sato K."/>
            <person name="Mori E."/>
            <person name="Abe Y."/>
            <person name="Kisaki G."/>
            <person name="Hamano K."/>
            <person name="Suezawa K."/>
            <person name="Otani M."/>
            <person name="Fukuda T."/>
            <person name="Manabe T."/>
            <person name="Gomi K."/>
            <person name="Tabuchi M."/>
            <person name="Akimitsu K."/>
            <person name="Kataoka I."/>
        </authorList>
    </citation>
    <scope>NUCLEOTIDE SEQUENCE [LARGE SCALE GENOMIC DNA]</scope>
    <source>
        <strain evidence="15">cv. Fuchu</strain>
    </source>
</reference>
<evidence type="ECO:0000256" key="10">
    <source>
        <dbReference type="ARBA" id="ARBA00023160"/>
    </source>
</evidence>
<accession>A0A7J0FL88</accession>
<dbReference type="PANTHER" id="PTHR31727:SF6">
    <property type="entry name" value="OLEOYL-ACYL CARRIER PROTEIN THIOESTERASE 1, CHLOROPLASTIC"/>
    <property type="match status" value="1"/>
</dbReference>
<dbReference type="CDD" id="cd00586">
    <property type="entry name" value="4HBT"/>
    <property type="match status" value="1"/>
</dbReference>
<keyword evidence="10 11" id="KW-0275">Fatty acid biosynthesis</keyword>
<dbReference type="AlphaFoldDB" id="A0A7J0FL88"/>
<dbReference type="InterPro" id="IPR045023">
    <property type="entry name" value="FATA/B"/>
</dbReference>
<organism evidence="14 15">
    <name type="scientific">Actinidia rufa</name>
    <dbReference type="NCBI Taxonomy" id="165716"/>
    <lineage>
        <taxon>Eukaryota</taxon>
        <taxon>Viridiplantae</taxon>
        <taxon>Streptophyta</taxon>
        <taxon>Embryophyta</taxon>
        <taxon>Tracheophyta</taxon>
        <taxon>Spermatophyta</taxon>
        <taxon>Magnoliopsida</taxon>
        <taxon>eudicotyledons</taxon>
        <taxon>Gunneridae</taxon>
        <taxon>Pentapetalae</taxon>
        <taxon>asterids</taxon>
        <taxon>Ericales</taxon>
        <taxon>Actinidiaceae</taxon>
        <taxon>Actinidia</taxon>
    </lineage>
</organism>
<dbReference type="Pfam" id="PF20791">
    <property type="entry name" value="Acyl-ACP_TE_C"/>
    <property type="match status" value="1"/>
</dbReference>
<dbReference type="EC" id="3.1.2.-" evidence="11"/>
<dbReference type="Proteomes" id="UP000585474">
    <property type="component" value="Unassembled WGS sequence"/>
</dbReference>
<evidence type="ECO:0000256" key="11">
    <source>
        <dbReference type="RuleBase" id="RU363096"/>
    </source>
</evidence>
<keyword evidence="5 11" id="KW-0934">Plastid</keyword>
<keyword evidence="8" id="KW-0809">Transit peptide</keyword>
<keyword evidence="15" id="KW-1185">Reference proteome</keyword>
<evidence type="ECO:0000256" key="2">
    <source>
        <dbReference type="ARBA" id="ARBA00006500"/>
    </source>
</evidence>
<name>A0A7J0FL88_9ERIC</name>
<comment type="caution">
    <text evidence="14">The sequence shown here is derived from an EMBL/GenBank/DDBJ whole genome shotgun (WGS) entry which is preliminary data.</text>
</comment>
<feature type="domain" description="Acyl-ACP thioesterase-like C-terminal" evidence="13">
    <location>
        <begin position="280"/>
        <end position="402"/>
    </location>
</feature>
<comment type="function">
    <text evidence="11">Plays an essential role in chain termination during de novo fatty acid synthesis.</text>
</comment>
<evidence type="ECO:0000256" key="8">
    <source>
        <dbReference type="ARBA" id="ARBA00022946"/>
    </source>
</evidence>